<organism evidence="2 3">
    <name type="scientific">Phyllobacterium myrsinacearum</name>
    <dbReference type="NCBI Taxonomy" id="28101"/>
    <lineage>
        <taxon>Bacteria</taxon>
        <taxon>Pseudomonadati</taxon>
        <taxon>Pseudomonadota</taxon>
        <taxon>Alphaproteobacteria</taxon>
        <taxon>Hyphomicrobiales</taxon>
        <taxon>Phyllobacteriaceae</taxon>
        <taxon>Phyllobacterium</taxon>
    </lineage>
</organism>
<name>A0A839EPE0_9HYPH</name>
<dbReference type="RefSeq" id="WP_348643891.1">
    <property type="nucleotide sequence ID" value="NZ_JACGXN010000003.1"/>
</dbReference>
<keyword evidence="1" id="KW-0472">Membrane</keyword>
<dbReference type="AlphaFoldDB" id="A0A839EPE0"/>
<dbReference type="Pfam" id="PF11158">
    <property type="entry name" value="DUF2938"/>
    <property type="match status" value="1"/>
</dbReference>
<keyword evidence="3" id="KW-1185">Reference proteome</keyword>
<keyword evidence="1" id="KW-1133">Transmembrane helix</keyword>
<feature type="transmembrane region" description="Helical" evidence="1">
    <location>
        <begin position="106"/>
        <end position="125"/>
    </location>
</feature>
<proteinExistence type="predicted"/>
<dbReference type="InterPro" id="IPR021329">
    <property type="entry name" value="DUF2938"/>
</dbReference>
<feature type="transmembrane region" description="Helical" evidence="1">
    <location>
        <begin position="76"/>
        <end position="99"/>
    </location>
</feature>
<accession>A0A839EPE0</accession>
<gene>
    <name evidence="2" type="ORF">FHW16_003004</name>
</gene>
<keyword evidence="1" id="KW-0812">Transmembrane</keyword>
<dbReference type="Proteomes" id="UP000549052">
    <property type="component" value="Unassembled WGS sequence"/>
</dbReference>
<evidence type="ECO:0008006" key="4">
    <source>
        <dbReference type="Google" id="ProtNLM"/>
    </source>
</evidence>
<evidence type="ECO:0000313" key="2">
    <source>
        <dbReference type="EMBL" id="MBA8879286.1"/>
    </source>
</evidence>
<dbReference type="EMBL" id="JACGXN010000003">
    <property type="protein sequence ID" value="MBA8879286.1"/>
    <property type="molecule type" value="Genomic_DNA"/>
</dbReference>
<protein>
    <recommendedName>
        <fullName evidence="4">DUF2938 domain-containing protein</fullName>
    </recommendedName>
</protein>
<feature type="transmembrane region" description="Helical" evidence="1">
    <location>
        <begin position="145"/>
        <end position="169"/>
    </location>
</feature>
<reference evidence="2 3" key="1">
    <citation type="submission" date="2020-07" db="EMBL/GenBank/DDBJ databases">
        <title>Genomic Encyclopedia of Type Strains, Phase IV (KMG-V): Genome sequencing to study the core and pangenomes of soil and plant-associated prokaryotes.</title>
        <authorList>
            <person name="Whitman W."/>
        </authorList>
    </citation>
    <scope>NUCLEOTIDE SEQUENCE [LARGE SCALE GENOMIC DNA]</scope>
    <source>
        <strain evidence="2 3">AN3</strain>
    </source>
</reference>
<evidence type="ECO:0000256" key="1">
    <source>
        <dbReference type="SAM" id="Phobius"/>
    </source>
</evidence>
<evidence type="ECO:0000313" key="3">
    <source>
        <dbReference type="Proteomes" id="UP000549052"/>
    </source>
</evidence>
<feature type="transmembrane region" description="Helical" evidence="1">
    <location>
        <begin position="9"/>
        <end position="29"/>
    </location>
</feature>
<comment type="caution">
    <text evidence="2">The sequence shown here is derived from an EMBL/GenBank/DDBJ whole genome shotgun (WGS) entry which is preliminary data.</text>
</comment>
<sequence>MDNEVLKGVIATVLLGVGATFVMDVWALLQNQWLGIPSLEYRLVGRWIGHFPKGRLIHDSIGGAEPVPGEVAVGWAVHYAIGIVFAGILVWAWGLGWLYRPSIAPALIVGIGSIVAPFFIMQPGLGAGVAASRTPKPWLSRFRSFVAHTSFAIGLYLSGLVLSLFMNLAQF</sequence>